<organism evidence="1 2">
    <name type="scientific">Choiromyces venosus 120613-1</name>
    <dbReference type="NCBI Taxonomy" id="1336337"/>
    <lineage>
        <taxon>Eukaryota</taxon>
        <taxon>Fungi</taxon>
        <taxon>Dikarya</taxon>
        <taxon>Ascomycota</taxon>
        <taxon>Pezizomycotina</taxon>
        <taxon>Pezizomycetes</taxon>
        <taxon>Pezizales</taxon>
        <taxon>Tuberaceae</taxon>
        <taxon>Choiromyces</taxon>
    </lineage>
</organism>
<evidence type="ECO:0000313" key="2">
    <source>
        <dbReference type="Proteomes" id="UP000276215"/>
    </source>
</evidence>
<accession>A0A3N4ISX6</accession>
<keyword evidence="2" id="KW-1185">Reference proteome</keyword>
<protein>
    <submittedName>
        <fullName evidence="1">Uncharacterized protein</fullName>
    </submittedName>
</protein>
<name>A0A3N4ISX6_9PEZI</name>
<proteinExistence type="predicted"/>
<sequence>MFRNSTDVKVRVEEACYKLKKSEKLNIIGVACEFGVPKSLLSAKWKGRQPQVNKRLTKAEELTVYMYLKWPSIIGTSAQLPIVSGCTNNIL</sequence>
<dbReference type="EMBL" id="ML120917">
    <property type="protein sequence ID" value="RPA88497.1"/>
    <property type="molecule type" value="Genomic_DNA"/>
</dbReference>
<dbReference type="Proteomes" id="UP000276215">
    <property type="component" value="Unassembled WGS sequence"/>
</dbReference>
<gene>
    <name evidence="1" type="ORF">L873DRAFT_1725876</name>
</gene>
<reference evidence="1 2" key="1">
    <citation type="journal article" date="2018" name="Nat. Ecol. Evol.">
        <title>Pezizomycetes genomes reveal the molecular basis of ectomycorrhizal truffle lifestyle.</title>
        <authorList>
            <person name="Murat C."/>
            <person name="Payen T."/>
            <person name="Noel B."/>
            <person name="Kuo A."/>
            <person name="Morin E."/>
            <person name="Chen J."/>
            <person name="Kohler A."/>
            <person name="Krizsan K."/>
            <person name="Balestrini R."/>
            <person name="Da Silva C."/>
            <person name="Montanini B."/>
            <person name="Hainaut M."/>
            <person name="Levati E."/>
            <person name="Barry K.W."/>
            <person name="Belfiori B."/>
            <person name="Cichocki N."/>
            <person name="Clum A."/>
            <person name="Dockter R.B."/>
            <person name="Fauchery L."/>
            <person name="Guy J."/>
            <person name="Iotti M."/>
            <person name="Le Tacon F."/>
            <person name="Lindquist E.A."/>
            <person name="Lipzen A."/>
            <person name="Malagnac F."/>
            <person name="Mello A."/>
            <person name="Molinier V."/>
            <person name="Miyauchi S."/>
            <person name="Poulain J."/>
            <person name="Riccioni C."/>
            <person name="Rubini A."/>
            <person name="Sitrit Y."/>
            <person name="Splivallo R."/>
            <person name="Traeger S."/>
            <person name="Wang M."/>
            <person name="Zifcakova L."/>
            <person name="Wipf D."/>
            <person name="Zambonelli A."/>
            <person name="Paolocci F."/>
            <person name="Nowrousian M."/>
            <person name="Ottonello S."/>
            <person name="Baldrian P."/>
            <person name="Spatafora J.W."/>
            <person name="Henrissat B."/>
            <person name="Nagy L.G."/>
            <person name="Aury J.M."/>
            <person name="Wincker P."/>
            <person name="Grigoriev I.V."/>
            <person name="Bonfante P."/>
            <person name="Martin F.M."/>
        </authorList>
    </citation>
    <scope>NUCLEOTIDE SEQUENCE [LARGE SCALE GENOMIC DNA]</scope>
    <source>
        <strain evidence="1 2">120613-1</strain>
    </source>
</reference>
<evidence type="ECO:0000313" key="1">
    <source>
        <dbReference type="EMBL" id="RPA88497.1"/>
    </source>
</evidence>
<dbReference type="AlphaFoldDB" id="A0A3N4ISX6"/>